<proteinExistence type="predicted"/>
<keyword evidence="1" id="KW-0732">Signal</keyword>
<dbReference type="OrthoDB" id="9794455at2"/>
<gene>
    <name evidence="2" type="ORF">EZ428_09165</name>
</gene>
<dbReference type="InterPro" id="IPR017946">
    <property type="entry name" value="PLC-like_Pdiesterase_TIM-brl"/>
</dbReference>
<feature type="chain" id="PRO_5020592993" evidence="1">
    <location>
        <begin position="20"/>
        <end position="254"/>
    </location>
</feature>
<dbReference type="GO" id="GO:0006629">
    <property type="term" value="P:lipid metabolic process"/>
    <property type="evidence" value="ECO:0007669"/>
    <property type="project" value="InterPro"/>
</dbReference>
<evidence type="ECO:0000256" key="1">
    <source>
        <dbReference type="SAM" id="SignalP"/>
    </source>
</evidence>
<dbReference type="GO" id="GO:0008081">
    <property type="term" value="F:phosphoric diester hydrolase activity"/>
    <property type="evidence" value="ECO:0007669"/>
    <property type="project" value="InterPro"/>
</dbReference>
<accession>A0A4R0MYC3</accession>
<dbReference type="AlphaFoldDB" id="A0A4R0MYC3"/>
<feature type="signal peptide" evidence="1">
    <location>
        <begin position="1"/>
        <end position="19"/>
    </location>
</feature>
<sequence>MRKITAFILFVLIATTGFAQVKIHSHNDYVQKQQFSLAYNNKVYQIEADIFEVNGELIVAHSKKEIEVKQTLEKLYLNKIDSLFKLNNGKVSADKKYTFTLMIDFKTSWDLTFPALQKHLETFGEILDRSKNKNAVQVVISGNRPADSLYHTFPGWVYFDGLPNISYAKADLKRVTMISDNFASYSKWRGVGEIPEADKIKLLAAVKQANKLHRPFRFWGAPDTQDCWRQLNEMGVVIINTDKIVECKTYFEHK</sequence>
<reference evidence="2 3" key="1">
    <citation type="submission" date="2019-02" db="EMBL/GenBank/DDBJ databases">
        <title>Pedobacter sp. RP-1-13 sp. nov., isolated from Arctic soil.</title>
        <authorList>
            <person name="Dahal R.H."/>
        </authorList>
    </citation>
    <scope>NUCLEOTIDE SEQUENCE [LARGE SCALE GENOMIC DNA]</scope>
    <source>
        <strain evidence="2 3">RP-1-13</strain>
    </source>
</reference>
<protein>
    <submittedName>
        <fullName evidence="2">Glycerophosphodiester phosphodiesterase</fullName>
    </submittedName>
</protein>
<evidence type="ECO:0000313" key="3">
    <source>
        <dbReference type="Proteomes" id="UP000292884"/>
    </source>
</evidence>
<evidence type="ECO:0000313" key="2">
    <source>
        <dbReference type="EMBL" id="TCC91907.1"/>
    </source>
</evidence>
<dbReference type="EMBL" id="SJSK01000002">
    <property type="protein sequence ID" value="TCC91907.1"/>
    <property type="molecule type" value="Genomic_DNA"/>
</dbReference>
<dbReference type="Proteomes" id="UP000292884">
    <property type="component" value="Unassembled WGS sequence"/>
</dbReference>
<dbReference type="SUPFAM" id="SSF51695">
    <property type="entry name" value="PLC-like phosphodiesterases"/>
    <property type="match status" value="1"/>
</dbReference>
<name>A0A4R0MYC3_9SPHI</name>
<comment type="caution">
    <text evidence="2">The sequence shown here is derived from an EMBL/GenBank/DDBJ whole genome shotgun (WGS) entry which is preliminary data.</text>
</comment>
<dbReference type="RefSeq" id="WP_131552847.1">
    <property type="nucleotide sequence ID" value="NZ_SJSK01000002.1"/>
</dbReference>
<keyword evidence="3" id="KW-1185">Reference proteome</keyword>
<organism evidence="2 3">
    <name type="scientific">Pedobacter frigiditerrae</name>
    <dbReference type="NCBI Taxonomy" id="2530452"/>
    <lineage>
        <taxon>Bacteria</taxon>
        <taxon>Pseudomonadati</taxon>
        <taxon>Bacteroidota</taxon>
        <taxon>Sphingobacteriia</taxon>
        <taxon>Sphingobacteriales</taxon>
        <taxon>Sphingobacteriaceae</taxon>
        <taxon>Pedobacter</taxon>
    </lineage>
</organism>